<evidence type="ECO:0000313" key="2">
    <source>
        <dbReference type="Proteomes" id="UP001317259"/>
    </source>
</evidence>
<accession>A0ABT0G477</accession>
<proteinExistence type="predicted"/>
<dbReference type="EMBL" id="JAKRKC020000002">
    <property type="protein sequence ID" value="MCK2219398.1"/>
    <property type="molecule type" value="Genomic_DNA"/>
</dbReference>
<dbReference type="Pfam" id="PF19817">
    <property type="entry name" value="DUF6300"/>
    <property type="match status" value="1"/>
</dbReference>
<sequence length="84" mass="8642">MARVPHGWANAAGAWVRGTAEVVLCGRCDAADPAAAFLLGAVTPAAAGEAARLLRGWLGRAAPPPGPDEDVLRAEAEAWRRGDL</sequence>
<protein>
    <submittedName>
        <fullName evidence="1">DUF6300 family protein</fullName>
    </submittedName>
</protein>
<dbReference type="Proteomes" id="UP001317259">
    <property type="component" value="Unassembled WGS sequence"/>
</dbReference>
<name>A0ABT0G477_9ACTN</name>
<reference evidence="1 2" key="1">
    <citation type="submission" date="2022-04" db="EMBL/GenBank/DDBJ databases">
        <title>Genome draft of Actinomadura sp. ATCC 31491.</title>
        <authorList>
            <person name="Shi X."/>
            <person name="Du Y."/>
        </authorList>
    </citation>
    <scope>NUCLEOTIDE SEQUENCE [LARGE SCALE GENOMIC DNA]</scope>
    <source>
        <strain evidence="1 2">ATCC 31491</strain>
    </source>
</reference>
<comment type="caution">
    <text evidence="1">The sequence shown here is derived from an EMBL/GenBank/DDBJ whole genome shotgun (WGS) entry which is preliminary data.</text>
</comment>
<dbReference type="InterPro" id="IPR046267">
    <property type="entry name" value="DUF6300"/>
</dbReference>
<gene>
    <name evidence="1" type="ORF">MF672_037215</name>
</gene>
<keyword evidence="2" id="KW-1185">Reference proteome</keyword>
<organism evidence="1 2">
    <name type="scientific">Actinomadura luzonensis</name>
    <dbReference type="NCBI Taxonomy" id="2805427"/>
    <lineage>
        <taxon>Bacteria</taxon>
        <taxon>Bacillati</taxon>
        <taxon>Actinomycetota</taxon>
        <taxon>Actinomycetes</taxon>
        <taxon>Streptosporangiales</taxon>
        <taxon>Thermomonosporaceae</taxon>
        <taxon>Actinomadura</taxon>
    </lineage>
</organism>
<evidence type="ECO:0000313" key="1">
    <source>
        <dbReference type="EMBL" id="MCK2219398.1"/>
    </source>
</evidence>